<accession>A0A4P6LWY6</accession>
<dbReference type="EMBL" id="CP035945">
    <property type="protein sequence ID" value="QBE97051.1"/>
    <property type="molecule type" value="Genomic_DNA"/>
</dbReference>
<dbReference type="KEGG" id="bpro:PMF13cell1_02600"/>
<proteinExistence type="predicted"/>
<dbReference type="Proteomes" id="UP000289794">
    <property type="component" value="Chromosome"/>
</dbReference>
<organism evidence="1 2">
    <name type="scientific">Blautia producta</name>
    <dbReference type="NCBI Taxonomy" id="33035"/>
    <lineage>
        <taxon>Bacteria</taxon>
        <taxon>Bacillati</taxon>
        <taxon>Bacillota</taxon>
        <taxon>Clostridia</taxon>
        <taxon>Lachnospirales</taxon>
        <taxon>Lachnospiraceae</taxon>
        <taxon>Blautia</taxon>
    </lineage>
</organism>
<evidence type="ECO:0000313" key="1">
    <source>
        <dbReference type="EMBL" id="QBE97051.1"/>
    </source>
</evidence>
<dbReference type="RefSeq" id="WP_165392451.1">
    <property type="nucleotide sequence ID" value="NZ_CP035945.1"/>
</dbReference>
<gene>
    <name evidence="1" type="ORF">PMF13cell1_02600</name>
</gene>
<protein>
    <submittedName>
        <fullName evidence="1">Uncharacterized protein</fullName>
    </submittedName>
</protein>
<sequence>MKTQMVIEFIGTFPAKSRVRKRLVRQYARKYNGNLLVKKDMDRIRIVLTLECV</sequence>
<reference evidence="1 2" key="1">
    <citation type="submission" date="2019-01" db="EMBL/GenBank/DDBJ databases">
        <title>PMF-metabolizing Aryl O-demethylase.</title>
        <authorList>
            <person name="Kim M."/>
        </authorList>
    </citation>
    <scope>NUCLEOTIDE SEQUENCE [LARGE SCALE GENOMIC DNA]</scope>
    <source>
        <strain evidence="1 2">PMF1</strain>
    </source>
</reference>
<dbReference type="AlphaFoldDB" id="A0A4P6LWY6"/>
<name>A0A4P6LWY6_9FIRM</name>
<evidence type="ECO:0000313" key="2">
    <source>
        <dbReference type="Proteomes" id="UP000289794"/>
    </source>
</evidence>